<protein>
    <submittedName>
        <fullName evidence="1">Uncharacterized protein</fullName>
    </submittedName>
</protein>
<organism evidence="1">
    <name type="scientific">uncultured marine phage</name>
    <dbReference type="NCBI Taxonomy" id="707152"/>
    <lineage>
        <taxon>Viruses</taxon>
        <taxon>environmental samples</taxon>
    </lineage>
</organism>
<gene>
    <name evidence="1" type="ORF">SLAVMIC_00733</name>
</gene>
<accession>A0A8D9FQG8</accession>
<dbReference type="EMBL" id="OU342829">
    <property type="protein sequence ID" value="CAG7581219.1"/>
    <property type="molecule type" value="Genomic_DNA"/>
</dbReference>
<proteinExistence type="predicted"/>
<name>A0A8D9FQG8_9VIRU</name>
<evidence type="ECO:0000313" key="1">
    <source>
        <dbReference type="EMBL" id="CAG7581219.1"/>
    </source>
</evidence>
<reference evidence="1" key="1">
    <citation type="submission" date="2021-06" db="EMBL/GenBank/DDBJ databases">
        <authorList>
            <person name="Gannon L."/>
            <person name="Redgwell R T."/>
            <person name="Michniewski S."/>
            <person name="Harrison D C."/>
            <person name="Millard A."/>
        </authorList>
    </citation>
    <scope>NUCLEOTIDE SEQUENCE</scope>
</reference>
<sequence>MNKWEERNTLDFKIGETFRLKDDYLERNNLLSKIPSWYKENTEYDVIGYLGKHGVVGRDIESIGEGYFKTIDVLFISKAWIRDQRFKKLLNG</sequence>